<proteinExistence type="inferred from homology"/>
<protein>
    <submittedName>
        <fullName evidence="6">Uncharacterized protein</fullName>
    </submittedName>
</protein>
<dbReference type="Proteomes" id="UP000694569">
    <property type="component" value="Unplaced"/>
</dbReference>
<dbReference type="GO" id="GO:0005615">
    <property type="term" value="C:extracellular space"/>
    <property type="evidence" value="ECO:0007669"/>
    <property type="project" value="UniProtKB-KW"/>
</dbReference>
<evidence type="ECO:0000256" key="1">
    <source>
        <dbReference type="ARBA" id="ARBA00004613"/>
    </source>
</evidence>
<reference evidence="6" key="2">
    <citation type="submission" date="2025-09" db="UniProtKB">
        <authorList>
            <consortium name="Ensembl"/>
        </authorList>
    </citation>
    <scope>IDENTIFICATION</scope>
</reference>
<keyword evidence="7" id="KW-1185">Reference proteome</keyword>
<dbReference type="InterPro" id="IPR009079">
    <property type="entry name" value="4_helix_cytokine-like_core"/>
</dbReference>
<dbReference type="Gene3D" id="1.20.1250.10">
    <property type="match status" value="1"/>
</dbReference>
<dbReference type="PANTHER" id="PTHR48482:SF3">
    <property type="entry name" value="INTERLEUKIN-19"/>
    <property type="match status" value="1"/>
</dbReference>
<evidence type="ECO:0000313" key="6">
    <source>
        <dbReference type="Ensembl" id="ENSLLEP00000019338.1"/>
    </source>
</evidence>
<evidence type="ECO:0000313" key="7">
    <source>
        <dbReference type="Proteomes" id="UP000694569"/>
    </source>
</evidence>
<keyword evidence="4" id="KW-0964">Secreted</keyword>
<comment type="subcellular location">
    <subcellularLocation>
        <location evidence="1">Secreted</location>
    </subcellularLocation>
</comment>
<accession>A0A8C5MT68</accession>
<keyword evidence="3" id="KW-0202">Cytokine</keyword>
<evidence type="ECO:0000256" key="4">
    <source>
        <dbReference type="ARBA" id="ARBA00022525"/>
    </source>
</evidence>
<dbReference type="SUPFAM" id="SSF47266">
    <property type="entry name" value="4-helical cytokines"/>
    <property type="match status" value="1"/>
</dbReference>
<sequence>TFSNVINYLSFAVFPFLLEKSLSPCLLTNHLIVDLPGSFPECGSGSTFNAESGNPEPHSGWLHYLYLRSFTDLHRCCFLHHMLHFYMNKVFNNYVPQDLKHRKRISDISNSFWELYSELQPCVSNKKENEFKCYSVIKKDLLSR</sequence>
<reference evidence="6" key="1">
    <citation type="submission" date="2025-08" db="UniProtKB">
        <authorList>
            <consortium name="Ensembl"/>
        </authorList>
    </citation>
    <scope>IDENTIFICATION</scope>
</reference>
<keyword evidence="5" id="KW-0732">Signal</keyword>
<evidence type="ECO:0000256" key="5">
    <source>
        <dbReference type="ARBA" id="ARBA00022729"/>
    </source>
</evidence>
<evidence type="ECO:0000256" key="3">
    <source>
        <dbReference type="ARBA" id="ARBA00022514"/>
    </source>
</evidence>
<name>A0A8C5MT68_9ANUR</name>
<dbReference type="InterPro" id="IPR020443">
    <property type="entry name" value="IL-10/19/20/24/26"/>
</dbReference>
<dbReference type="PANTHER" id="PTHR48482">
    <property type="entry name" value="INTERLEUKIN-19-RELATED"/>
    <property type="match status" value="1"/>
</dbReference>
<dbReference type="Ensembl" id="ENSLLET00000020100.1">
    <property type="protein sequence ID" value="ENSLLEP00000019338.1"/>
    <property type="gene ID" value="ENSLLEG00000012244.1"/>
</dbReference>
<dbReference type="AlphaFoldDB" id="A0A8C5MT68"/>
<comment type="similarity">
    <text evidence="2">Belongs to the IL-10 family.</text>
</comment>
<dbReference type="GO" id="GO:0005125">
    <property type="term" value="F:cytokine activity"/>
    <property type="evidence" value="ECO:0007669"/>
    <property type="project" value="UniProtKB-KW"/>
</dbReference>
<evidence type="ECO:0000256" key="2">
    <source>
        <dbReference type="ARBA" id="ARBA00008813"/>
    </source>
</evidence>
<organism evidence="6 7">
    <name type="scientific">Leptobrachium leishanense</name>
    <name type="common">Leishan spiny toad</name>
    <dbReference type="NCBI Taxonomy" id="445787"/>
    <lineage>
        <taxon>Eukaryota</taxon>
        <taxon>Metazoa</taxon>
        <taxon>Chordata</taxon>
        <taxon>Craniata</taxon>
        <taxon>Vertebrata</taxon>
        <taxon>Euteleostomi</taxon>
        <taxon>Amphibia</taxon>
        <taxon>Batrachia</taxon>
        <taxon>Anura</taxon>
        <taxon>Pelobatoidea</taxon>
        <taxon>Megophryidae</taxon>
        <taxon>Leptobrachium</taxon>
    </lineage>
</organism>